<proteinExistence type="inferred from homology"/>
<feature type="binding site" evidence="6">
    <location>
        <begin position="157"/>
        <end position="159"/>
    </location>
    <ligand>
        <name>ATP</name>
        <dbReference type="ChEBI" id="CHEBI:30616"/>
    </ligand>
</feature>
<keyword evidence="4 6" id="KW-0133">Cell shape</keyword>
<evidence type="ECO:0000313" key="7">
    <source>
        <dbReference type="EMBL" id="CEP77706.1"/>
    </source>
</evidence>
<comment type="similarity">
    <text evidence="5 6">Belongs to the FtsA/MreB family.</text>
</comment>
<dbReference type="GO" id="GO:0000902">
    <property type="term" value="P:cell morphogenesis"/>
    <property type="evidence" value="ECO:0007669"/>
    <property type="project" value="InterPro"/>
</dbReference>
<accession>A0A0C7NIB2</accession>
<dbReference type="PATRIC" id="fig|1006576.9.peg.374"/>
<dbReference type="CDD" id="cd10225">
    <property type="entry name" value="ASKHA_NBD_MreB-like"/>
    <property type="match status" value="1"/>
</dbReference>
<dbReference type="InterPro" id="IPR043129">
    <property type="entry name" value="ATPase_NBD"/>
</dbReference>
<keyword evidence="8" id="KW-1185">Reference proteome</keyword>
<dbReference type="STRING" id="1006576.DTL3_0378"/>
<feature type="binding site" evidence="6">
    <location>
        <begin position="205"/>
        <end position="208"/>
    </location>
    <ligand>
        <name>ATP</name>
        <dbReference type="ChEBI" id="CHEBI:30616"/>
    </ligand>
</feature>
<dbReference type="InterPro" id="IPR056546">
    <property type="entry name" value="MreB_MamK-like"/>
</dbReference>
<dbReference type="HAMAP" id="MF_02207">
    <property type="entry name" value="MreB"/>
    <property type="match status" value="1"/>
</dbReference>
<dbReference type="PRINTS" id="PR01652">
    <property type="entry name" value="SHAPEPROTEIN"/>
</dbReference>
<reference evidence="8" key="1">
    <citation type="submission" date="2014-11" db="EMBL/GenBank/DDBJ databases">
        <authorList>
            <person name="Wibberg D."/>
        </authorList>
    </citation>
    <scope>NUCLEOTIDE SEQUENCE [LARGE SCALE GENOMIC DNA]</scope>
    <source>
        <strain evidence="8">L3</strain>
    </source>
</reference>
<dbReference type="NCBIfam" id="TIGR00904">
    <property type="entry name" value="mreB"/>
    <property type="match status" value="1"/>
</dbReference>
<dbReference type="PANTHER" id="PTHR42749:SF1">
    <property type="entry name" value="CELL SHAPE-DETERMINING PROTEIN MREB"/>
    <property type="match status" value="1"/>
</dbReference>
<dbReference type="PANTHER" id="PTHR42749">
    <property type="entry name" value="CELL SHAPE-DETERMINING PROTEIN MREB"/>
    <property type="match status" value="1"/>
</dbReference>
<evidence type="ECO:0000313" key="8">
    <source>
        <dbReference type="Proteomes" id="UP000032809"/>
    </source>
</evidence>
<dbReference type="EMBL" id="LN824141">
    <property type="protein sequence ID" value="CEP77706.1"/>
    <property type="molecule type" value="Genomic_DNA"/>
</dbReference>
<dbReference type="RefSeq" id="WP_045087284.1">
    <property type="nucleotide sequence ID" value="NZ_LN824141.1"/>
</dbReference>
<dbReference type="OrthoDB" id="9768127at2"/>
<evidence type="ECO:0000256" key="5">
    <source>
        <dbReference type="ARBA" id="ARBA00023458"/>
    </source>
</evidence>
<gene>
    <name evidence="7" type="primary">mreB1</name>
    <name evidence="6" type="synonym">mreB</name>
    <name evidence="7" type="ORF">DTL3_0378</name>
</gene>
<evidence type="ECO:0000256" key="1">
    <source>
        <dbReference type="ARBA" id="ARBA00022490"/>
    </source>
</evidence>
<comment type="subunit">
    <text evidence="6">Forms polymers.</text>
</comment>
<evidence type="ECO:0000256" key="4">
    <source>
        <dbReference type="ARBA" id="ARBA00022960"/>
    </source>
</evidence>
<keyword evidence="3 6" id="KW-0067">ATP-binding</keyword>
<evidence type="ECO:0000256" key="3">
    <source>
        <dbReference type="ARBA" id="ARBA00022840"/>
    </source>
</evidence>
<evidence type="ECO:0000256" key="2">
    <source>
        <dbReference type="ARBA" id="ARBA00022741"/>
    </source>
</evidence>
<protein>
    <recommendedName>
        <fullName evidence="6">Cell shape-determining protein MreB</fullName>
    </recommendedName>
</protein>
<comment type="subcellular location">
    <subcellularLocation>
        <location evidence="6">Cytoplasm</location>
    </subcellularLocation>
    <text evidence="6">Membrane-associated.</text>
</comment>
<dbReference type="SUPFAM" id="SSF53067">
    <property type="entry name" value="Actin-like ATPase domain"/>
    <property type="match status" value="2"/>
</dbReference>
<dbReference type="InterPro" id="IPR004753">
    <property type="entry name" value="MreB"/>
</dbReference>
<dbReference type="GO" id="GO:0005524">
    <property type="term" value="F:ATP binding"/>
    <property type="evidence" value="ECO:0007669"/>
    <property type="project" value="UniProtKB-KW"/>
</dbReference>
<keyword evidence="2 6" id="KW-0547">Nucleotide-binding</keyword>
<dbReference type="Pfam" id="PF06723">
    <property type="entry name" value="MreB_Mbl"/>
    <property type="match status" value="1"/>
</dbReference>
<dbReference type="GO" id="GO:0005737">
    <property type="term" value="C:cytoplasm"/>
    <property type="evidence" value="ECO:0007669"/>
    <property type="project" value="UniProtKB-SubCell"/>
</dbReference>
<name>A0A0C7NIB2_DEFTU</name>
<comment type="caution">
    <text evidence="6">Lacks conserved residue(s) required for the propagation of feature annotation.</text>
</comment>
<dbReference type="KEGG" id="dtn:DTL3_0378"/>
<dbReference type="Gene3D" id="3.30.420.40">
    <property type="match status" value="3"/>
</dbReference>
<dbReference type="NCBIfam" id="NF010539">
    <property type="entry name" value="PRK13927.1"/>
    <property type="match status" value="1"/>
</dbReference>
<dbReference type="GO" id="GO:0008360">
    <property type="term" value="P:regulation of cell shape"/>
    <property type="evidence" value="ECO:0007669"/>
    <property type="project" value="UniProtKB-UniRule"/>
</dbReference>
<dbReference type="Proteomes" id="UP000032809">
    <property type="component" value="Chromosome I"/>
</dbReference>
<organism evidence="7 8">
    <name type="scientific">Defluviitoga tunisiensis</name>
    <dbReference type="NCBI Taxonomy" id="1006576"/>
    <lineage>
        <taxon>Bacteria</taxon>
        <taxon>Thermotogati</taxon>
        <taxon>Thermotogota</taxon>
        <taxon>Thermotogae</taxon>
        <taxon>Petrotogales</taxon>
        <taxon>Petrotogaceae</taxon>
        <taxon>Defluviitoga</taxon>
    </lineage>
</organism>
<evidence type="ECO:0000256" key="6">
    <source>
        <dbReference type="HAMAP-Rule" id="MF_02207"/>
    </source>
</evidence>
<comment type="function">
    <text evidence="6">Forms membrane-associated dynamic filaments that are essential for cell shape determination. Acts by regulating cell wall synthesis and cell elongation, and thus cell shape. A feedback loop between cell geometry and MreB localization may maintain elongated cell shape by targeting cell wall growth to regions of negative cell wall curvature.</text>
</comment>
<sequence length="334" mass="36124">MAKSDLGIDLGTATFVVYQRGKGIIIEEPSVVAIDKNKKNMIAIGKEAKDMLGKTPDQIQIIRPVQDGVIADPNIIEEVLRYFIKKSNSRGFGLYKPSLIIGIPALTTDVERRAVKEAAARVGASKVFLISEPLAAAIGSEIDIAEPNGHMVIDIGGGTTDIAVLSLGGCVISETIKVAGETMDQEIVKYIKRRYKFFIGEATAERLKTEIGKAHPSEENFETEVKGQNLKTGLPSSIVINSEDILNAIRPVLNEIINKIKNILEKTPPELSADIMMNGLIVVGGTARLRGLDKLISEQTGIKTHIPEDPHLTCAKGTGILLENIELLNKVQVS</sequence>
<keyword evidence="1 6" id="KW-0963">Cytoplasm</keyword>
<dbReference type="HOGENOM" id="CLU_052037_0_0_0"/>
<dbReference type="AlphaFoldDB" id="A0A0C7NIB2"/>